<gene>
    <name evidence="7" type="ORF">PNOK_0068000</name>
</gene>
<keyword evidence="8" id="KW-1185">Reference proteome</keyword>
<dbReference type="InterPro" id="IPR019002">
    <property type="entry name" value="Ribosome_biogenesis_Nop16"/>
</dbReference>
<feature type="region of interest" description="Disordered" evidence="6">
    <location>
        <begin position="1"/>
        <end position="42"/>
    </location>
</feature>
<comment type="function">
    <text evidence="1">Involved in the biogenesis of the 60S ribosomal subunit.</text>
</comment>
<dbReference type="GO" id="GO:0042273">
    <property type="term" value="P:ribosomal large subunit biogenesis"/>
    <property type="evidence" value="ECO:0007669"/>
    <property type="project" value="TreeGrafter"/>
</dbReference>
<evidence type="ECO:0000256" key="2">
    <source>
        <dbReference type="ARBA" id="ARBA00004604"/>
    </source>
</evidence>
<evidence type="ECO:0000256" key="3">
    <source>
        <dbReference type="ARBA" id="ARBA00008479"/>
    </source>
</evidence>
<dbReference type="AlphaFoldDB" id="A0A286UVS6"/>
<evidence type="ECO:0000256" key="6">
    <source>
        <dbReference type="SAM" id="MobiDB-lite"/>
    </source>
</evidence>
<organism evidence="7 8">
    <name type="scientific">Pyrrhoderma noxium</name>
    <dbReference type="NCBI Taxonomy" id="2282107"/>
    <lineage>
        <taxon>Eukaryota</taxon>
        <taxon>Fungi</taxon>
        <taxon>Dikarya</taxon>
        <taxon>Basidiomycota</taxon>
        <taxon>Agaricomycotina</taxon>
        <taxon>Agaricomycetes</taxon>
        <taxon>Hymenochaetales</taxon>
        <taxon>Hymenochaetaceae</taxon>
        <taxon>Pyrrhoderma</taxon>
    </lineage>
</organism>
<feature type="compositionally biased region" description="Low complexity" evidence="6">
    <location>
        <begin position="88"/>
        <end position="102"/>
    </location>
</feature>
<comment type="similarity">
    <text evidence="3">Belongs to the NOP16 family.</text>
</comment>
<dbReference type="InParanoid" id="A0A286UVS6"/>
<name>A0A286UVS6_9AGAM</name>
<dbReference type="STRING" id="2282107.A0A286UVS6"/>
<feature type="compositionally biased region" description="Basic residues" evidence="6">
    <location>
        <begin position="1"/>
        <end position="29"/>
    </location>
</feature>
<dbReference type="OrthoDB" id="285729at2759"/>
<dbReference type="FunCoup" id="A0A286UVS6">
    <property type="interactions" value="115"/>
</dbReference>
<evidence type="ECO:0000313" key="7">
    <source>
        <dbReference type="EMBL" id="PAV23612.1"/>
    </source>
</evidence>
<feature type="compositionally biased region" description="Polar residues" evidence="6">
    <location>
        <begin position="106"/>
        <end position="120"/>
    </location>
</feature>
<proteinExistence type="inferred from homology"/>
<accession>A0A286UVS6</accession>
<evidence type="ECO:0000256" key="1">
    <source>
        <dbReference type="ARBA" id="ARBA00002889"/>
    </source>
</evidence>
<evidence type="ECO:0000256" key="4">
    <source>
        <dbReference type="ARBA" id="ARBA00015522"/>
    </source>
</evidence>
<evidence type="ECO:0000256" key="5">
    <source>
        <dbReference type="ARBA" id="ARBA00023242"/>
    </source>
</evidence>
<evidence type="ECO:0000313" key="8">
    <source>
        <dbReference type="Proteomes" id="UP000217199"/>
    </source>
</evidence>
<dbReference type="PANTHER" id="PTHR13243:SF1">
    <property type="entry name" value="NUCLEOLAR PROTEIN 16"/>
    <property type="match status" value="1"/>
</dbReference>
<dbReference type="GO" id="GO:0005730">
    <property type="term" value="C:nucleolus"/>
    <property type="evidence" value="ECO:0007669"/>
    <property type="project" value="UniProtKB-SubCell"/>
</dbReference>
<comment type="subcellular location">
    <subcellularLocation>
        <location evidence="2">Nucleus</location>
        <location evidence="2">Nucleolus</location>
    </subcellularLocation>
</comment>
<sequence length="261" mass="28333">MANPRQRRKVRSASHKPVRQSRRANKNLKKQPPIKGPKVLQDAWDKRKTVRQNYMALGLAHSLTPTDSGGKDISHMLSQKYDNVASNLSSSNSNQVVSEANAESGKISQGATTAESSSNGKLPRGFGRIIRDESGAIVEVILAEDEESGGDEAEKDMELDPLEIDNLLRQPGRQESGNASDWLLGNNEKDGSSIGVVKALEAVSASGTKIVRATSAGETRYLASLVEAHGQDFEKMARDRRRNVQQYTAGQLKRAIAKAGL</sequence>
<dbReference type="Proteomes" id="UP000217199">
    <property type="component" value="Unassembled WGS sequence"/>
</dbReference>
<keyword evidence="5" id="KW-0539">Nucleus</keyword>
<dbReference type="EMBL" id="NBII01000001">
    <property type="protein sequence ID" value="PAV23612.1"/>
    <property type="molecule type" value="Genomic_DNA"/>
</dbReference>
<dbReference type="PANTHER" id="PTHR13243">
    <property type="entry name" value="HSPC111 PROTEIN-RELATED"/>
    <property type="match status" value="1"/>
</dbReference>
<comment type="caution">
    <text evidence="7">The sequence shown here is derived from an EMBL/GenBank/DDBJ whole genome shotgun (WGS) entry which is preliminary data.</text>
</comment>
<feature type="region of interest" description="Disordered" evidence="6">
    <location>
        <begin position="88"/>
        <end position="126"/>
    </location>
</feature>
<reference evidence="7 8" key="1">
    <citation type="journal article" date="2017" name="Mol. Ecol.">
        <title>Comparative and population genomic landscape of Phellinus noxius: A hypervariable fungus causing root rot in trees.</title>
        <authorList>
            <person name="Chung C.L."/>
            <person name="Lee T.J."/>
            <person name="Akiba M."/>
            <person name="Lee H.H."/>
            <person name="Kuo T.H."/>
            <person name="Liu D."/>
            <person name="Ke H.M."/>
            <person name="Yokoi T."/>
            <person name="Roa M.B."/>
            <person name="Lu M.J."/>
            <person name="Chang Y.Y."/>
            <person name="Ann P.J."/>
            <person name="Tsai J.N."/>
            <person name="Chen C.Y."/>
            <person name="Tzean S.S."/>
            <person name="Ota Y."/>
            <person name="Hattori T."/>
            <person name="Sahashi N."/>
            <person name="Liou R.F."/>
            <person name="Kikuchi T."/>
            <person name="Tsai I.J."/>
        </authorList>
    </citation>
    <scope>NUCLEOTIDE SEQUENCE [LARGE SCALE GENOMIC DNA]</scope>
    <source>
        <strain evidence="7 8">FFPRI411160</strain>
    </source>
</reference>
<dbReference type="Pfam" id="PF09420">
    <property type="entry name" value="Nop16"/>
    <property type="match status" value="1"/>
</dbReference>
<protein>
    <recommendedName>
        <fullName evidence="4">Nucleolar protein 16</fullName>
    </recommendedName>
</protein>